<keyword evidence="2" id="KW-0813">Transport</keyword>
<feature type="compositionally biased region" description="Polar residues" evidence="6">
    <location>
        <begin position="384"/>
        <end position="400"/>
    </location>
</feature>
<dbReference type="Proteomes" id="UP000019132">
    <property type="component" value="Unassembled WGS sequence"/>
</dbReference>
<sequence length="1567" mass="171908">MAMPTAEAAMAMDAPLAHIRHRLDALVYDDHSQYLVGSLQHTDALFMMSSHSIPGLTQVRQPPGSIPSARNHPSRMSSAGLTIRRRRIPGDGRWARTVGLTPYYVVFVLFIGLGWLFQAIGVFNFAFAYPTMLNGPSQIERITDPQKSYLVLSMFFLAEMVGAIGFGMCADHYGRQRVLLACIGTWFVGQGLITLAWNYASLLTFRLIAGIGFGGQSALLITISLEFSPKRTRGRVLVLSQLLGVCGAVIAALCAKSATERWRWPFLVLTIISVFFALLYMFNLRESPKYLASIGRLEQALQVLQGMESAHGIDRQARVTMPSSLYAPPAIQQRRRNSSRTSSRIISDVRPLGSPSQVAYQLKEDEEMDSDDIAPLPLPATRRGTGNNDNSSYAVSTSGNVGRPRASTDRHAAASPAMVSFSVSSSRRFAVLFQSHYLRKTLFLWGVWLLLSGCFGVALTCMMRQVEKRNASVGDYVCWGVMAFPGLILGAVLVEQIGRKLALAVMLFLSAVMMFVVGAFLSEDATWASILLPLGCLLFFVAGAFGALCVYTGEQYALMVRVMGISWALALGHLGSFIGVYVALNEFGVRRYHGRQVMMWISGGLCFVVMFIVLAFGYETKGQDIDVIEPAKPERISKREPQPGGDNFEYDSEGLPHDGSQEHHVPHELSTVPSSPGASFSSSSSSSADSTVFFQKRAKKNWAKQMRALASAAASAVPLRKSQTAALRKKSTRSTLHSDSVGDLDQLDMIVMGAETKSAQYLRHESEKKRGPILEYSQRRKQTDRSDASEPALMDLRASDDHSSDEDIESGRRRSDSEADRFSIQMYDSFSSMTTPVLGDSDSPELRFQRLEKPRDAVPPSMKQFTTTATQYLRMTWSNTDVVQVTYTEPTLTRGVASFFGTEQVQVIDIREASFPMALEAATQSTFQMLFMVRNPPQVIAATDFNKTTLAAVLVNTLLAATTKSSSNGSQQAVSTDSTTTTLTSFIDTSVQFELLPAADAQLLGPSPALVTLDAPSGAQSFMVLHVFFRNILSPAHLMQGMIYQTRQAVTRFLNLTSISRIYAAGPPEVSSYSVLQVVQRYYLILQQNVTLETRETLANLLLYGDPSRLVDDYESNDGFFATQRPSMFLDYILPGAAVSSAIATASSSSADTALKIARMDALFSYMFSSLTIDQFPPGNPPAPAPVTPSTFIPAISTEMLASRMRKSQRFLYNVTAFSNSASLLPENVTFPSAAKYGVREPSGMEPVPSISFFAQSGPSVTPVAPVILPGNTTTPIWTLGALSGLPNRLEFALNLHNVDDNATALKVEITTDIRSSMEATSTITSIARDTSSSTAPVYETKSNIVVNYQSRFRNANEIFLFLEIKNSTVTQKDTSQPCAHCQNLYERCGSQNKCAALASCVFAQGIENAQIPSNLLKSGNLQDVHELWPYFQNCMTEAVELNVVMLLASAVRCQMQRLCAFRTSSYYGGSDDDNKILIWEGLEGKHQVQTSPANTHFPRDTPVNISMRIGPQVLCYLPIFSNTTADSLQTTITRKCKLAKYLGHDFYLEVLSKSAKNESDLTTIAV</sequence>
<evidence type="ECO:0000259" key="8">
    <source>
        <dbReference type="PROSITE" id="PS50850"/>
    </source>
</evidence>
<evidence type="ECO:0000256" key="2">
    <source>
        <dbReference type="ARBA" id="ARBA00022448"/>
    </source>
</evidence>
<dbReference type="InterPro" id="IPR005828">
    <property type="entry name" value="MFS_sugar_transport-like"/>
</dbReference>
<evidence type="ECO:0000256" key="1">
    <source>
        <dbReference type="ARBA" id="ARBA00004141"/>
    </source>
</evidence>
<dbReference type="PROSITE" id="PS00217">
    <property type="entry name" value="SUGAR_TRANSPORT_2"/>
    <property type="match status" value="1"/>
</dbReference>
<organism evidence="9 10">
    <name type="scientific">Globisporangium ultimum (strain ATCC 200006 / CBS 805.95 / DAOM BR144)</name>
    <name type="common">Pythium ultimum</name>
    <dbReference type="NCBI Taxonomy" id="431595"/>
    <lineage>
        <taxon>Eukaryota</taxon>
        <taxon>Sar</taxon>
        <taxon>Stramenopiles</taxon>
        <taxon>Oomycota</taxon>
        <taxon>Peronosporomycetes</taxon>
        <taxon>Pythiales</taxon>
        <taxon>Pythiaceae</taxon>
        <taxon>Globisporangium</taxon>
    </lineage>
</organism>
<dbReference type="InterPro" id="IPR005829">
    <property type="entry name" value="Sugar_transporter_CS"/>
</dbReference>
<dbReference type="PANTHER" id="PTHR23511:SF5">
    <property type="entry name" value="MAJOR FACILITATOR-TYPE TRANSPORTER HXNZ-RELATED"/>
    <property type="match status" value="1"/>
</dbReference>
<feature type="compositionally biased region" description="Low complexity" evidence="6">
    <location>
        <begin position="670"/>
        <end position="687"/>
    </location>
</feature>
<feature type="region of interest" description="Disordered" evidence="6">
    <location>
        <begin position="720"/>
        <end position="740"/>
    </location>
</feature>
<dbReference type="STRING" id="431595.K3WX93"/>
<dbReference type="CDD" id="cd17316">
    <property type="entry name" value="MFS_SV2_like"/>
    <property type="match status" value="1"/>
</dbReference>
<dbReference type="PANTHER" id="PTHR23511">
    <property type="entry name" value="SYNAPTIC VESICLE GLYCOPROTEIN 2"/>
    <property type="match status" value="1"/>
</dbReference>
<feature type="transmembrane region" description="Helical" evidence="7">
    <location>
        <begin position="178"/>
        <end position="197"/>
    </location>
</feature>
<dbReference type="GO" id="GO:0022857">
    <property type="term" value="F:transmembrane transporter activity"/>
    <property type="evidence" value="ECO:0007669"/>
    <property type="project" value="InterPro"/>
</dbReference>
<dbReference type="Gene3D" id="1.20.1250.20">
    <property type="entry name" value="MFS general substrate transporter like domains"/>
    <property type="match status" value="1"/>
</dbReference>
<feature type="transmembrane region" description="Helical" evidence="7">
    <location>
        <begin position="473"/>
        <end position="494"/>
    </location>
</feature>
<keyword evidence="3 7" id="KW-0812">Transmembrane</keyword>
<name>K3WX93_GLOUD</name>
<feature type="region of interest" description="Disordered" evidence="6">
    <location>
        <begin position="629"/>
        <end position="687"/>
    </location>
</feature>
<dbReference type="InParanoid" id="K3WX93"/>
<feature type="region of interest" description="Disordered" evidence="6">
    <location>
        <begin position="324"/>
        <end position="350"/>
    </location>
</feature>
<dbReference type="GO" id="GO:0016020">
    <property type="term" value="C:membrane"/>
    <property type="evidence" value="ECO:0007669"/>
    <property type="project" value="UniProtKB-SubCell"/>
</dbReference>
<dbReference type="SUPFAM" id="SSF103473">
    <property type="entry name" value="MFS general substrate transporter"/>
    <property type="match status" value="1"/>
</dbReference>
<feature type="region of interest" description="Disordered" evidence="6">
    <location>
        <begin position="364"/>
        <end position="409"/>
    </location>
</feature>
<reference evidence="9" key="3">
    <citation type="submission" date="2015-02" db="UniProtKB">
        <authorList>
            <consortium name="EnsemblProtists"/>
        </authorList>
    </citation>
    <scope>IDENTIFICATION</scope>
    <source>
        <strain evidence="9">DAOM BR144</strain>
    </source>
</reference>
<feature type="transmembrane region" description="Helical" evidence="7">
    <location>
        <begin position="149"/>
        <end position="166"/>
    </location>
</feature>
<keyword evidence="4 7" id="KW-1133">Transmembrane helix</keyword>
<evidence type="ECO:0000256" key="3">
    <source>
        <dbReference type="ARBA" id="ARBA00022692"/>
    </source>
</evidence>
<reference evidence="10" key="2">
    <citation type="submission" date="2010-04" db="EMBL/GenBank/DDBJ databases">
        <authorList>
            <person name="Buell R."/>
            <person name="Hamilton J."/>
            <person name="Hostetler J."/>
        </authorList>
    </citation>
    <scope>NUCLEOTIDE SEQUENCE [LARGE SCALE GENOMIC DNA]</scope>
    <source>
        <strain evidence="10">DAOM:BR144</strain>
    </source>
</reference>
<evidence type="ECO:0000256" key="7">
    <source>
        <dbReference type="SAM" id="Phobius"/>
    </source>
</evidence>
<feature type="transmembrane region" description="Helical" evidence="7">
    <location>
        <begin position="597"/>
        <end position="618"/>
    </location>
</feature>
<evidence type="ECO:0000256" key="5">
    <source>
        <dbReference type="ARBA" id="ARBA00023136"/>
    </source>
</evidence>
<evidence type="ECO:0000313" key="10">
    <source>
        <dbReference type="Proteomes" id="UP000019132"/>
    </source>
</evidence>
<reference evidence="10" key="1">
    <citation type="journal article" date="2010" name="Genome Biol.">
        <title>Genome sequence of the necrotrophic plant pathogen Pythium ultimum reveals original pathogenicity mechanisms and effector repertoire.</title>
        <authorList>
            <person name="Levesque C.A."/>
            <person name="Brouwer H."/>
            <person name="Cano L."/>
            <person name="Hamilton J.P."/>
            <person name="Holt C."/>
            <person name="Huitema E."/>
            <person name="Raffaele S."/>
            <person name="Robideau G.P."/>
            <person name="Thines M."/>
            <person name="Win J."/>
            <person name="Zerillo M.M."/>
            <person name="Beakes G.W."/>
            <person name="Boore J.L."/>
            <person name="Busam D."/>
            <person name="Dumas B."/>
            <person name="Ferriera S."/>
            <person name="Fuerstenberg S.I."/>
            <person name="Gachon C.M."/>
            <person name="Gaulin E."/>
            <person name="Govers F."/>
            <person name="Grenville-Briggs L."/>
            <person name="Horner N."/>
            <person name="Hostetler J."/>
            <person name="Jiang R.H."/>
            <person name="Johnson J."/>
            <person name="Krajaejun T."/>
            <person name="Lin H."/>
            <person name="Meijer H.J."/>
            <person name="Moore B."/>
            <person name="Morris P."/>
            <person name="Phuntmart V."/>
            <person name="Puiu D."/>
            <person name="Shetty J."/>
            <person name="Stajich J.E."/>
            <person name="Tripathy S."/>
            <person name="Wawra S."/>
            <person name="van West P."/>
            <person name="Whitty B.R."/>
            <person name="Coutinho P.M."/>
            <person name="Henrissat B."/>
            <person name="Martin F."/>
            <person name="Thomas P.D."/>
            <person name="Tyler B.M."/>
            <person name="De Vries R.P."/>
            <person name="Kamoun S."/>
            <person name="Yandell M."/>
            <person name="Tisserat N."/>
            <person name="Buell C.R."/>
        </authorList>
    </citation>
    <scope>NUCLEOTIDE SEQUENCE</scope>
    <source>
        <strain evidence="10">DAOM:BR144</strain>
    </source>
</reference>
<evidence type="ECO:0000256" key="4">
    <source>
        <dbReference type="ARBA" id="ARBA00022989"/>
    </source>
</evidence>
<dbReference type="InterPro" id="IPR036259">
    <property type="entry name" value="MFS_trans_sf"/>
</dbReference>
<evidence type="ECO:0000313" key="9">
    <source>
        <dbReference type="EnsemblProtists" id="PYU1_T009591"/>
    </source>
</evidence>
<feature type="transmembrane region" description="Helical" evidence="7">
    <location>
        <begin position="103"/>
        <end position="129"/>
    </location>
</feature>
<proteinExistence type="predicted"/>
<dbReference type="OMA" id="PANTHFP"/>
<feature type="transmembrane region" description="Helical" evidence="7">
    <location>
        <begin position="500"/>
        <end position="521"/>
    </location>
</feature>
<dbReference type="PROSITE" id="PS50850">
    <property type="entry name" value="MFS"/>
    <property type="match status" value="1"/>
</dbReference>
<dbReference type="HOGENOM" id="CLU_243627_0_0_1"/>
<protein>
    <recommendedName>
        <fullName evidence="8">Major facilitator superfamily (MFS) profile domain-containing protein</fullName>
    </recommendedName>
</protein>
<dbReference type="VEuPathDB" id="FungiDB:PYU1_G009573"/>
<feature type="transmembrane region" description="Helical" evidence="7">
    <location>
        <begin position="565"/>
        <end position="585"/>
    </location>
</feature>
<feature type="transmembrane region" description="Helical" evidence="7">
    <location>
        <begin position="203"/>
        <end position="225"/>
    </location>
</feature>
<evidence type="ECO:0000256" key="6">
    <source>
        <dbReference type="SAM" id="MobiDB-lite"/>
    </source>
</evidence>
<keyword evidence="5 7" id="KW-0472">Membrane</keyword>
<feature type="compositionally biased region" description="Basic and acidic residues" evidence="6">
    <location>
        <begin position="809"/>
        <end position="821"/>
    </location>
</feature>
<dbReference type="EMBL" id="GL376615">
    <property type="status" value="NOT_ANNOTATED_CDS"/>
    <property type="molecule type" value="Genomic_DNA"/>
</dbReference>
<feature type="compositionally biased region" description="Basic and acidic residues" evidence="6">
    <location>
        <begin position="654"/>
        <end position="667"/>
    </location>
</feature>
<feature type="transmembrane region" description="Helical" evidence="7">
    <location>
        <begin position="264"/>
        <end position="282"/>
    </location>
</feature>
<feature type="compositionally biased region" description="Basic and acidic residues" evidence="6">
    <location>
        <begin position="762"/>
        <end position="788"/>
    </location>
</feature>
<comment type="subcellular location">
    <subcellularLocation>
        <location evidence="1">Membrane</location>
        <topology evidence="1">Multi-pass membrane protein</topology>
    </subcellularLocation>
</comment>
<feature type="domain" description="Major facilitator superfamily (MFS) profile" evidence="8">
    <location>
        <begin position="107"/>
        <end position="621"/>
    </location>
</feature>
<feature type="region of interest" description="Disordered" evidence="6">
    <location>
        <begin position="761"/>
        <end position="821"/>
    </location>
</feature>
<keyword evidence="10" id="KW-1185">Reference proteome</keyword>
<feature type="transmembrane region" description="Helical" evidence="7">
    <location>
        <begin position="530"/>
        <end position="553"/>
    </location>
</feature>
<accession>K3WX93</accession>
<dbReference type="eggNOG" id="KOG0253">
    <property type="taxonomic scope" value="Eukaryota"/>
</dbReference>
<feature type="transmembrane region" description="Helical" evidence="7">
    <location>
        <begin position="442"/>
        <end position="461"/>
    </location>
</feature>
<dbReference type="Pfam" id="PF00083">
    <property type="entry name" value="Sugar_tr"/>
    <property type="match status" value="2"/>
</dbReference>
<dbReference type="EnsemblProtists" id="PYU1_T009591">
    <property type="protein sequence ID" value="PYU1_T009591"/>
    <property type="gene ID" value="PYU1_G009573"/>
</dbReference>
<feature type="compositionally biased region" description="Basic and acidic residues" evidence="6">
    <location>
        <begin position="629"/>
        <end position="641"/>
    </location>
</feature>
<dbReference type="InterPro" id="IPR020846">
    <property type="entry name" value="MFS_dom"/>
</dbReference>